<feature type="compositionally biased region" description="Polar residues" evidence="1">
    <location>
        <begin position="420"/>
        <end position="433"/>
    </location>
</feature>
<dbReference type="AlphaFoldDB" id="A0A098BGV3"/>
<organism evidence="2 3">
    <name type="scientific">Rhodococcus ruber</name>
    <dbReference type="NCBI Taxonomy" id="1830"/>
    <lineage>
        <taxon>Bacteria</taxon>
        <taxon>Bacillati</taxon>
        <taxon>Actinomycetota</taxon>
        <taxon>Actinomycetes</taxon>
        <taxon>Mycobacteriales</taxon>
        <taxon>Nocardiaceae</taxon>
        <taxon>Rhodococcus</taxon>
    </lineage>
</organism>
<evidence type="ECO:0000256" key="1">
    <source>
        <dbReference type="SAM" id="MobiDB-lite"/>
    </source>
</evidence>
<feature type="region of interest" description="Disordered" evidence="1">
    <location>
        <begin position="413"/>
        <end position="433"/>
    </location>
</feature>
<gene>
    <name evidence="2" type="ORF">RHRU231_360088</name>
</gene>
<proteinExistence type="predicted"/>
<sequence length="433" mass="44696">MATRRLRAAESRSARFEAVIGSVPVGGTRTGRDGVSTPSRPGCRARITRAVARADLVVVHDDAADVLAVAEILERGVDVLELVGLGDQLVQLELAAAVHVGDERDVAARRRGAVQGALQALARHREGEQVERHVALGDRRRRGEHQGAAATGHLLGGVQQVPVGDVDRDDDDVGALAVGELIDDLAALVEVLGGVGGTEDLRLVALELDRVDRDDVLGALVPGALDGVHAHTAGADDDHGVTELDVGRVDGRSPAGGHAAADERGLVERDVLADLHARVDVDHDVRREGAEVGERADALAAGVDAVRAVGCVAREHAGTHLAHVGTADGAHLAVAAGRQEGQDDVVADLETGDVRAEFLDHAGAFVATDDRRPVEGDVAGVDVVVTVADAGGGELDPHLPALGGIDLDFLDAPTGPGSRLPQQRSDGLHGFSS</sequence>
<dbReference type="AntiFam" id="ANF00088">
    <property type="entry name" value="Shadow ORF (opposite Fdh)"/>
</dbReference>
<name>A0A098BGV3_9NOCA</name>
<dbReference type="Proteomes" id="UP000042997">
    <property type="component" value="Unassembled WGS sequence"/>
</dbReference>
<dbReference type="EMBL" id="CCSD01000046">
    <property type="protein sequence ID" value="CDZ87968.1"/>
    <property type="molecule type" value="Genomic_DNA"/>
</dbReference>
<accession>A0A098BGV3</accession>
<protein>
    <submittedName>
        <fullName evidence="2">Uncharacterized protein</fullName>
    </submittedName>
</protein>
<evidence type="ECO:0000313" key="3">
    <source>
        <dbReference type="Proteomes" id="UP000042997"/>
    </source>
</evidence>
<evidence type="ECO:0000313" key="2">
    <source>
        <dbReference type="EMBL" id="CDZ87968.1"/>
    </source>
</evidence>
<reference evidence="2 3" key="1">
    <citation type="journal article" date="2014" name="Genome Announc.">
        <title>Draft Genome Sequence of Propane- and Butane-Oxidizing Actinobacterium Rhodococcus ruber IEGM 231.</title>
        <authorList>
            <person name="Ivshina I.B."/>
            <person name="Kuyukina M.S."/>
            <person name="Krivoruchko A.V."/>
            <person name="Barbe V."/>
            <person name="Fischer C."/>
        </authorList>
    </citation>
    <scope>NUCLEOTIDE SEQUENCE [LARGE SCALE GENOMIC DNA]</scope>
</reference>